<dbReference type="InterPro" id="IPR000242">
    <property type="entry name" value="PTP_cat"/>
</dbReference>
<dbReference type="OrthoDB" id="2017893at2759"/>
<name>A0A250WRP9_9CHLO</name>
<dbReference type="InterPro" id="IPR000387">
    <property type="entry name" value="Tyr_Pase_dom"/>
</dbReference>
<dbReference type="GO" id="GO:0004725">
    <property type="term" value="F:protein tyrosine phosphatase activity"/>
    <property type="evidence" value="ECO:0007669"/>
    <property type="project" value="InterPro"/>
</dbReference>
<keyword evidence="1" id="KW-0378">Hydrolase</keyword>
<dbReference type="Proteomes" id="UP000232323">
    <property type="component" value="Unassembled WGS sequence"/>
</dbReference>
<feature type="region of interest" description="Disordered" evidence="2">
    <location>
        <begin position="1"/>
        <end position="26"/>
    </location>
</feature>
<dbReference type="InterPro" id="IPR016130">
    <property type="entry name" value="Tyr_Pase_AS"/>
</dbReference>
<keyword evidence="7" id="KW-1185">Reference proteome</keyword>
<evidence type="ECO:0000313" key="7">
    <source>
        <dbReference type="Proteomes" id="UP000232323"/>
    </source>
</evidence>
<dbReference type="Gene3D" id="3.90.190.10">
    <property type="entry name" value="Protein tyrosine phosphatase superfamily"/>
    <property type="match status" value="1"/>
</dbReference>
<comment type="caution">
    <text evidence="6">The sequence shown here is derived from an EMBL/GenBank/DDBJ whole genome shotgun (WGS) entry which is preliminary data.</text>
</comment>
<reference evidence="6 7" key="1">
    <citation type="submission" date="2017-08" db="EMBL/GenBank/DDBJ databases">
        <title>Acidophilic green algal genome provides insights into adaptation to an acidic environment.</title>
        <authorList>
            <person name="Hirooka S."/>
            <person name="Hirose Y."/>
            <person name="Kanesaki Y."/>
            <person name="Higuchi S."/>
            <person name="Fujiwara T."/>
            <person name="Onuma R."/>
            <person name="Era A."/>
            <person name="Ohbayashi R."/>
            <person name="Uzuka A."/>
            <person name="Nozaki H."/>
            <person name="Yoshikawa H."/>
            <person name="Miyagishima S.Y."/>
        </authorList>
    </citation>
    <scope>NUCLEOTIDE SEQUENCE [LARGE SCALE GENOMIC DNA]</scope>
    <source>
        <strain evidence="6 7">NIES-2499</strain>
    </source>
</reference>
<gene>
    <name evidence="6" type="ORF">CEUSTIGMA_g795.t1</name>
</gene>
<dbReference type="FunFam" id="3.90.190.10:FF:000209">
    <property type="entry name" value="Protein tyrosine phosphatase 1"/>
    <property type="match status" value="1"/>
</dbReference>
<evidence type="ECO:0000313" key="6">
    <source>
        <dbReference type="EMBL" id="GAX73342.1"/>
    </source>
</evidence>
<feature type="region of interest" description="Disordered" evidence="2">
    <location>
        <begin position="921"/>
        <end position="949"/>
    </location>
</feature>
<feature type="region of interest" description="Disordered" evidence="2">
    <location>
        <begin position="863"/>
        <end position="894"/>
    </location>
</feature>
<dbReference type="InterPro" id="IPR029021">
    <property type="entry name" value="Prot-tyrosine_phosphatase-like"/>
</dbReference>
<dbReference type="PROSITE" id="PS50056">
    <property type="entry name" value="TYR_PHOSPHATASE_2"/>
    <property type="match status" value="1"/>
</dbReference>
<evidence type="ECO:0000259" key="5">
    <source>
        <dbReference type="PROSITE" id="PS50056"/>
    </source>
</evidence>
<dbReference type="PROSITE" id="PS50055">
    <property type="entry name" value="TYR_PHOSPHATASE_PTP"/>
    <property type="match status" value="1"/>
</dbReference>
<dbReference type="SMART" id="SM00404">
    <property type="entry name" value="PTPc_motif"/>
    <property type="match status" value="1"/>
</dbReference>
<evidence type="ECO:0000259" key="3">
    <source>
        <dbReference type="PROSITE" id="PS50054"/>
    </source>
</evidence>
<dbReference type="EMBL" id="BEGY01000003">
    <property type="protein sequence ID" value="GAX73342.1"/>
    <property type="molecule type" value="Genomic_DNA"/>
</dbReference>
<protein>
    <recommendedName>
        <fullName evidence="8">Tyrosine specific protein phosphatases domain-containing protein</fullName>
    </recommendedName>
</protein>
<dbReference type="AlphaFoldDB" id="A0A250WRP9"/>
<feature type="region of interest" description="Disordered" evidence="2">
    <location>
        <begin position="428"/>
        <end position="458"/>
    </location>
</feature>
<organism evidence="6 7">
    <name type="scientific">Chlamydomonas eustigma</name>
    <dbReference type="NCBI Taxonomy" id="1157962"/>
    <lineage>
        <taxon>Eukaryota</taxon>
        <taxon>Viridiplantae</taxon>
        <taxon>Chlorophyta</taxon>
        <taxon>core chlorophytes</taxon>
        <taxon>Chlorophyceae</taxon>
        <taxon>CS clade</taxon>
        <taxon>Chlamydomonadales</taxon>
        <taxon>Chlamydomonadaceae</taxon>
        <taxon>Chlamydomonas</taxon>
    </lineage>
</organism>
<proteinExistence type="predicted"/>
<dbReference type="PRINTS" id="PR00700">
    <property type="entry name" value="PRTYPHPHTASE"/>
</dbReference>
<dbReference type="PROSITE" id="PS50054">
    <property type="entry name" value="TYR_PHOSPHATASE_DUAL"/>
    <property type="match status" value="1"/>
</dbReference>
<evidence type="ECO:0000256" key="2">
    <source>
        <dbReference type="SAM" id="MobiDB-lite"/>
    </source>
</evidence>
<feature type="domain" description="Tyrosine-protein phosphatase" evidence="4">
    <location>
        <begin position="142"/>
        <end position="227"/>
    </location>
</feature>
<evidence type="ECO:0000256" key="1">
    <source>
        <dbReference type="ARBA" id="ARBA00022801"/>
    </source>
</evidence>
<dbReference type="PANTHER" id="PTHR23339">
    <property type="entry name" value="TYROSINE SPECIFIC PROTEIN PHOSPHATASE AND DUAL SPECIFICITY PROTEIN PHOSPHATASE"/>
    <property type="match status" value="1"/>
</dbReference>
<feature type="domain" description="Tyrosine-protein phosphatase" evidence="3">
    <location>
        <begin position="70"/>
        <end position="239"/>
    </location>
</feature>
<dbReference type="STRING" id="1157962.A0A250WRP9"/>
<sequence>MIQNADSTVTNLTLTPKRPKGTGFKPDNTLKAPWTFLAKEQVICLCEGAQFCTRENPRSQKGGNAIPGIHGNWVGDNILAMARPWQENVHKYSLVDAFKRNNIGMILNLQEVGEHDSCGPGCLPSSGFSYDPDSFMAACIGFYNFSWVDMGVPNLDKMMDIVQVMAHVTKVEGRKIAVHCHAGLGRTGLSIACYFVFMGMYDAKEAVLVTREGRSGALQTSSQVMFVSIFEQYLAHLRCKFKLIQEASLYKAEVVAPLSLEQQQHTFMQGLKQDRNDLKSSAYSQQNQDNSTFDSTLLHLSNIPSEKTALQPNSTRSNKVRAQPRVGTALEGGTCPLHTHDNVHGASPKDVVEKNGVRTEVFACGLTVVRPSYHRTMLIKTVSFKRASESSAYAPVAKAGDKITRVVPFDNQTREGAGAMQMTATSTTAAKASETGRGLGENSFRDPTDRGMGTNAAPWSKSTHIIKGKYNPYWVPEPPESYAEALRRQQRLLHGPERRSHVNIHKLVMEAVLTVISAARSFASAGGPQLHSEFMTSSSPQAKQGDPNLVKRVTPDASPASTLMNGVQSPGSNYTRLSTFAHAMCACISVPCAGYDGSGLSHLPPMILKDPTVATALAGDSKFSTVFMGRDKTAAQLEASVRQLKLAANQQSLKVLRVSPVAVALLILEDFFFSFERHAPSLSVEGLAYLAQVYMQLPFWQLSSDVEVPDAIETAGKVLSSFPMPDLELLLLFSAMMRHVERASGVRGCEVHLVHVCRWVSRLLLGPLMSVHSAAEESIMSVLWWLLRDGPAYASAILLKKQRAERRGISIMPTWVVPPNPENDVQYLTFNQMLLKSAPSVGSEGGPQPVPILLSNKQSVLPALERGPIPPNEDVYEQPSLPPTKPRSQAADLPSPGLKRILAHDAIQGIYVPKSSIYQPPEHPLTQAQGAHSVSSSALSLDQRNVSSPSTGYAALQEQKQESNEWKVSTVAASPPLLPSFDRKVIDANRRDSECGVESADKLLRSLPPMHPSAPLEVRTDNVDPLSPSASAVDIERSLPVLPPMLALVGHHSQNVGNNGHPGEHVIDSAAGLRGSGDGGQYHASHIHDVWA</sequence>
<feature type="domain" description="Tyrosine specific protein phosphatases" evidence="5">
    <location>
        <begin position="156"/>
        <end position="225"/>
    </location>
</feature>
<evidence type="ECO:0000259" key="4">
    <source>
        <dbReference type="PROSITE" id="PS50055"/>
    </source>
</evidence>
<feature type="compositionally biased region" description="Polar residues" evidence="2">
    <location>
        <begin position="1"/>
        <end position="14"/>
    </location>
</feature>
<dbReference type="InterPro" id="IPR003595">
    <property type="entry name" value="Tyr_Pase_cat"/>
</dbReference>
<evidence type="ECO:0008006" key="8">
    <source>
        <dbReference type="Google" id="ProtNLM"/>
    </source>
</evidence>
<dbReference type="SUPFAM" id="SSF52799">
    <property type="entry name" value="(Phosphotyrosine protein) phosphatases II"/>
    <property type="match status" value="1"/>
</dbReference>
<dbReference type="InterPro" id="IPR020422">
    <property type="entry name" value="TYR_PHOSPHATASE_DUAL_dom"/>
</dbReference>
<feature type="compositionally biased region" description="Polar residues" evidence="2">
    <location>
        <begin position="926"/>
        <end position="949"/>
    </location>
</feature>
<dbReference type="Pfam" id="PF00102">
    <property type="entry name" value="Y_phosphatase"/>
    <property type="match status" value="1"/>
</dbReference>
<accession>A0A250WRP9</accession>
<dbReference type="InterPro" id="IPR050561">
    <property type="entry name" value="PTP"/>
</dbReference>
<dbReference type="PROSITE" id="PS00383">
    <property type="entry name" value="TYR_PHOSPHATASE_1"/>
    <property type="match status" value="1"/>
</dbReference>